<accession>A0A3B0X2H3</accession>
<gene>
    <name evidence="1" type="ORF">MNBD_GAMMA08-1545</name>
</gene>
<organism evidence="1">
    <name type="scientific">hydrothermal vent metagenome</name>
    <dbReference type="NCBI Taxonomy" id="652676"/>
    <lineage>
        <taxon>unclassified sequences</taxon>
        <taxon>metagenomes</taxon>
        <taxon>ecological metagenomes</taxon>
    </lineage>
</organism>
<name>A0A3B0X2H3_9ZZZZ</name>
<reference evidence="1" key="1">
    <citation type="submission" date="2018-06" db="EMBL/GenBank/DDBJ databases">
        <authorList>
            <person name="Zhirakovskaya E."/>
        </authorList>
    </citation>
    <scope>NUCLEOTIDE SEQUENCE</scope>
</reference>
<protein>
    <submittedName>
        <fullName evidence="1">Uncharacterized protein</fullName>
    </submittedName>
</protein>
<proteinExistence type="predicted"/>
<sequence length="94" mass="10635">MSMSTQIYGIVPPNDEWKKMKAVFDACCNAEIDIPADVWDYFEGEVPPDSSGIMIDIEDNDCVSEYNSDSCHGYEIDIGKLDPKIKTIRFVNSY</sequence>
<evidence type="ECO:0000313" key="1">
    <source>
        <dbReference type="EMBL" id="VAW58910.1"/>
    </source>
</evidence>
<dbReference type="EMBL" id="UOFH01000044">
    <property type="protein sequence ID" value="VAW58910.1"/>
    <property type="molecule type" value="Genomic_DNA"/>
</dbReference>
<dbReference type="AlphaFoldDB" id="A0A3B0X2H3"/>